<dbReference type="EMBL" id="CAKLCB010000130">
    <property type="protein sequence ID" value="CAH0515730.1"/>
    <property type="molecule type" value="Genomic_DNA"/>
</dbReference>
<accession>A0ABN8CRJ3</accession>
<evidence type="ECO:0000313" key="1">
    <source>
        <dbReference type="EMBL" id="CAH0515730.1"/>
    </source>
</evidence>
<protein>
    <submittedName>
        <fullName evidence="1">Uncharacterized protein</fullName>
    </submittedName>
</protein>
<sequence length="185" mass="21074">MCLVYKGIQPHCFQVLQLDRNFERRQYGVLQPIAFSLATALEQQQQPFERKKQVDEVIHANDIATLTRLLNSLEMDFGTRFFRPTDPSHSPSGMQYREHGRRSIKPTISSGRHVRYVRPPHGWNEAGDNLQGNQWLDLIAGFTSGGVLCGVYLTDVRIPRSWITAPGAYPFDGSAIDLTRLRIAY</sequence>
<organism evidence="1 2">
    <name type="scientific">Peronospora belbahrii</name>
    <dbReference type="NCBI Taxonomy" id="622444"/>
    <lineage>
        <taxon>Eukaryota</taxon>
        <taxon>Sar</taxon>
        <taxon>Stramenopiles</taxon>
        <taxon>Oomycota</taxon>
        <taxon>Peronosporomycetes</taxon>
        <taxon>Peronosporales</taxon>
        <taxon>Peronosporaceae</taxon>
        <taxon>Peronospora</taxon>
    </lineage>
</organism>
<gene>
    <name evidence="1" type="ORF">PBS001_LOCUS2431</name>
</gene>
<comment type="caution">
    <text evidence="1">The sequence shown here is derived from an EMBL/GenBank/DDBJ whole genome shotgun (WGS) entry which is preliminary data.</text>
</comment>
<dbReference type="Proteomes" id="UP001158986">
    <property type="component" value="Unassembled WGS sequence"/>
</dbReference>
<name>A0ABN8CRJ3_9STRA</name>
<reference evidence="1 2" key="1">
    <citation type="submission" date="2021-11" db="EMBL/GenBank/DDBJ databases">
        <authorList>
            <person name="Islam A."/>
            <person name="Islam S."/>
            <person name="Flora M.S."/>
            <person name="Rahman M."/>
            <person name="Ziaur R.M."/>
            <person name="Epstein J.H."/>
            <person name="Hassan M."/>
            <person name="Klassen M."/>
            <person name="Woodard K."/>
            <person name="Webb A."/>
            <person name="Webby R.J."/>
            <person name="El Zowalaty M.E."/>
        </authorList>
    </citation>
    <scope>NUCLEOTIDE SEQUENCE [LARGE SCALE GENOMIC DNA]</scope>
    <source>
        <strain evidence="1">Pbs1</strain>
    </source>
</reference>
<evidence type="ECO:0000313" key="2">
    <source>
        <dbReference type="Proteomes" id="UP001158986"/>
    </source>
</evidence>
<keyword evidence="2" id="KW-1185">Reference proteome</keyword>
<proteinExistence type="predicted"/>